<dbReference type="Proteomes" id="UP000007110">
    <property type="component" value="Unassembled WGS sequence"/>
</dbReference>
<keyword evidence="6" id="KW-1185">Reference proteome</keyword>
<reference evidence="6" key="1">
    <citation type="submission" date="2015-02" db="EMBL/GenBank/DDBJ databases">
        <title>Genome sequencing for Strongylocentrotus purpuratus.</title>
        <authorList>
            <person name="Murali S."/>
            <person name="Liu Y."/>
            <person name="Vee V."/>
            <person name="English A."/>
            <person name="Wang M."/>
            <person name="Skinner E."/>
            <person name="Han Y."/>
            <person name="Muzny D.M."/>
            <person name="Worley K.C."/>
            <person name="Gibbs R.A."/>
        </authorList>
    </citation>
    <scope>NUCLEOTIDE SEQUENCE</scope>
</reference>
<dbReference type="FunCoup" id="A0A7M7P484">
    <property type="interactions" value="323"/>
</dbReference>
<name>A0A7M7P484_STRPU</name>
<dbReference type="FunFam" id="3.40.50.300:FF:000433">
    <property type="entry name" value="Estrogen sulfotransferase"/>
    <property type="match status" value="1"/>
</dbReference>
<keyword evidence="2" id="KW-0808">Transferase</keyword>
<dbReference type="EnsemblMetazoa" id="XM_030990188">
    <property type="protein sequence ID" value="XP_030846048"/>
    <property type="gene ID" value="LOC115926001"/>
</dbReference>
<dbReference type="OMA" id="KSHAYPR"/>
<dbReference type="GO" id="GO:0051923">
    <property type="term" value="P:sulfation"/>
    <property type="evidence" value="ECO:0000318"/>
    <property type="project" value="GO_Central"/>
</dbReference>
<accession>A0A7M7P484</accession>
<evidence type="ECO:0000313" key="6">
    <source>
        <dbReference type="Proteomes" id="UP000007110"/>
    </source>
</evidence>
<feature type="domain" description="Sulfotransferase" evidence="4">
    <location>
        <begin position="44"/>
        <end position="306"/>
    </location>
</feature>
<comment type="similarity">
    <text evidence="1">Belongs to the sulfotransferase 1 family.</text>
</comment>
<dbReference type="PANTHER" id="PTHR11783">
    <property type="entry name" value="SULFOTRANSFERASE SULT"/>
    <property type="match status" value="1"/>
</dbReference>
<organism evidence="5 6">
    <name type="scientific">Strongylocentrotus purpuratus</name>
    <name type="common">Purple sea urchin</name>
    <dbReference type="NCBI Taxonomy" id="7668"/>
    <lineage>
        <taxon>Eukaryota</taxon>
        <taxon>Metazoa</taxon>
        <taxon>Echinodermata</taxon>
        <taxon>Eleutherozoa</taxon>
        <taxon>Echinozoa</taxon>
        <taxon>Echinoidea</taxon>
        <taxon>Euechinoidea</taxon>
        <taxon>Echinacea</taxon>
        <taxon>Camarodonta</taxon>
        <taxon>Echinidea</taxon>
        <taxon>Strongylocentrotidae</taxon>
        <taxon>Strongylocentrotus</taxon>
    </lineage>
</organism>
<protein>
    <recommendedName>
        <fullName evidence="4">Sulfotransferase domain-containing protein</fullName>
    </recommendedName>
</protein>
<dbReference type="GeneID" id="115926001"/>
<evidence type="ECO:0000313" key="5">
    <source>
        <dbReference type="EnsemblMetazoa" id="XP_030846048"/>
    </source>
</evidence>
<dbReference type="SUPFAM" id="SSF52540">
    <property type="entry name" value="P-loop containing nucleoside triphosphate hydrolases"/>
    <property type="match status" value="1"/>
</dbReference>
<dbReference type="GO" id="GO:0008146">
    <property type="term" value="F:sulfotransferase activity"/>
    <property type="evidence" value="ECO:0000318"/>
    <property type="project" value="GO_Central"/>
</dbReference>
<dbReference type="RefSeq" id="XP_030846047.1">
    <property type="nucleotide sequence ID" value="XM_030990187.1"/>
</dbReference>
<dbReference type="RefSeq" id="XP_030846048.1">
    <property type="nucleotide sequence ID" value="XM_030990188.1"/>
</dbReference>
<dbReference type="InterPro" id="IPR000863">
    <property type="entry name" value="Sulfotransferase_dom"/>
</dbReference>
<dbReference type="EnsemblMetazoa" id="XM_030990186">
    <property type="protein sequence ID" value="XP_030846046"/>
    <property type="gene ID" value="LOC115926001"/>
</dbReference>
<evidence type="ECO:0000256" key="3">
    <source>
        <dbReference type="SAM" id="MobiDB-lite"/>
    </source>
</evidence>
<dbReference type="EnsemblMetazoa" id="XM_030990187">
    <property type="protein sequence ID" value="XP_030846047"/>
    <property type="gene ID" value="LOC115926001"/>
</dbReference>
<dbReference type="GO" id="GO:0005737">
    <property type="term" value="C:cytoplasm"/>
    <property type="evidence" value="ECO:0000318"/>
    <property type="project" value="GO_Central"/>
</dbReference>
<feature type="region of interest" description="Disordered" evidence="3">
    <location>
        <begin position="243"/>
        <end position="270"/>
    </location>
</feature>
<evidence type="ECO:0000256" key="1">
    <source>
        <dbReference type="ARBA" id="ARBA00005771"/>
    </source>
</evidence>
<reference evidence="5" key="2">
    <citation type="submission" date="2021-01" db="UniProtKB">
        <authorList>
            <consortium name="EnsemblMetazoa"/>
        </authorList>
    </citation>
    <scope>IDENTIFICATION</scope>
</reference>
<dbReference type="KEGG" id="spu:115926001"/>
<dbReference type="Pfam" id="PF00685">
    <property type="entry name" value="Sulfotransfer_1"/>
    <property type="match status" value="1"/>
</dbReference>
<evidence type="ECO:0000256" key="2">
    <source>
        <dbReference type="ARBA" id="ARBA00022679"/>
    </source>
</evidence>
<dbReference type="RefSeq" id="XP_030846046.1">
    <property type="nucleotide sequence ID" value="XM_030990186.1"/>
</dbReference>
<proteinExistence type="inferred from homology"/>
<dbReference type="AlphaFoldDB" id="A0A7M7P484"/>
<dbReference type="Gene3D" id="3.40.50.300">
    <property type="entry name" value="P-loop containing nucleotide triphosphate hydrolases"/>
    <property type="match status" value="1"/>
</dbReference>
<dbReference type="OrthoDB" id="205623at2759"/>
<sequence>MSSGFSSKVPDCVVQTCYEYEGVIMPHFMPLSVLKRVRKFECRPDDMFIVTYPKSGTTWLEQLSLLINHDGDTSKLDGTHIMTVVPFLEIVENPLDASSPPVIDRAEKMASPRILKSHCHSTFLPEGISTDDPKAKVVYVARNPKDTAVSYYHFCEYVPTLPTYGSWDMFFEEFLANRALQGSWFENVLPWWKRRNHPNVLFLKYEDMKKDLQGAVRQIAEFMGKSLSDDVIEKIAKASTFKAMKKNPSSNPDTLLKKGKQESGLEQSSKPSFMRKGVVGDWKNYFTDEQNKRFDELYDKEMAGSGLVFEF</sequence>
<dbReference type="InterPro" id="IPR027417">
    <property type="entry name" value="P-loop_NTPase"/>
</dbReference>
<evidence type="ECO:0000259" key="4">
    <source>
        <dbReference type="Pfam" id="PF00685"/>
    </source>
</evidence>
<dbReference type="InParanoid" id="A0A7M7P484"/>